<evidence type="ECO:0000256" key="3">
    <source>
        <dbReference type="ARBA" id="ARBA00022448"/>
    </source>
</evidence>
<dbReference type="PROSITE" id="PS50850">
    <property type="entry name" value="MFS"/>
    <property type="match status" value="1"/>
</dbReference>
<evidence type="ECO:0000256" key="4">
    <source>
        <dbReference type="ARBA" id="ARBA00022692"/>
    </source>
</evidence>
<comment type="subcellular location">
    <subcellularLocation>
        <location evidence="1">Membrane</location>
        <topology evidence="1">Multi-pass membrane protein</topology>
    </subcellularLocation>
</comment>
<feature type="transmembrane region" description="Helical" evidence="7">
    <location>
        <begin position="239"/>
        <end position="256"/>
    </location>
</feature>
<gene>
    <name evidence="9" type="ORF">Y958_22115</name>
</gene>
<evidence type="ECO:0000256" key="7">
    <source>
        <dbReference type="SAM" id="Phobius"/>
    </source>
</evidence>
<feature type="domain" description="Major facilitator superfamily (MFS) profile" evidence="8">
    <location>
        <begin position="79"/>
        <end position="513"/>
    </location>
</feature>
<sequence length="530" mass="55703">MGPSPRRRPLGMGGHCPDLCPPILLFHSAPFPSAYSEGDHPVSSAASLTSAPPGPPALTETDIPARLDRLPWGRFHSLVVAALGITWVLDGLEVTLAGAVAGAMKESPSLALNNAQVSAASSAYLIGCVLGGLFFGWLTDRLGRKKLFSITLLVYLTATAATAFSWDFTSLLLFRFITGAGIGGEYVAINSTIQELIPARARGWVTLVINGSYWLGAALGAIGAVVLLDPGLLGPDMGWRASFFTGAVLGLFILLLRRAIPESPRWLMTHGRVPEGEAIVARIEAGIQAQGLTLPPAGPPVRLRELRTVSTAAVARSLLRDYGRRTVLGLSLMTAQAFFYNAIFFTEALVLTSFFDVPSSSVGWYILPFAAGNFLGPLIIGRFFDTIGRVPMIAGTYALSGVLLIGTGILFQQGLLTATTITLAWSVIFFFASAAASSAYLTVSECFPLEIRAVAISLFFAFGTGLGGVCGPLVFGALIDTGSRTNVLWGYVLGAGLMIAAAIAELVLGVKAEGRSLEDVAAPLSSTPHS</sequence>
<feature type="transmembrane region" description="Helical" evidence="7">
    <location>
        <begin position="453"/>
        <end position="475"/>
    </location>
</feature>
<dbReference type="SUPFAM" id="SSF103473">
    <property type="entry name" value="MFS general substrate transporter"/>
    <property type="match status" value="1"/>
</dbReference>
<evidence type="ECO:0000256" key="6">
    <source>
        <dbReference type="ARBA" id="ARBA00023136"/>
    </source>
</evidence>
<evidence type="ECO:0000256" key="2">
    <source>
        <dbReference type="ARBA" id="ARBA00010992"/>
    </source>
</evidence>
<dbReference type="KEGG" id="nao:Y958_22115"/>
<evidence type="ECO:0000313" key="9">
    <source>
        <dbReference type="EMBL" id="ASG23692.1"/>
    </source>
</evidence>
<dbReference type="InterPro" id="IPR036259">
    <property type="entry name" value="MFS_trans_sf"/>
</dbReference>
<protein>
    <submittedName>
        <fullName evidence="9">MFS transporter</fullName>
    </submittedName>
</protein>
<feature type="transmembrane region" description="Helical" evidence="7">
    <location>
        <begin position="115"/>
        <end position="135"/>
    </location>
</feature>
<dbReference type="GO" id="GO:0022857">
    <property type="term" value="F:transmembrane transporter activity"/>
    <property type="evidence" value="ECO:0007669"/>
    <property type="project" value="InterPro"/>
</dbReference>
<proteinExistence type="inferred from homology"/>
<name>A0A248JYA7_9PROT</name>
<feature type="transmembrane region" description="Helical" evidence="7">
    <location>
        <begin position="147"/>
        <end position="166"/>
    </location>
</feature>
<feature type="transmembrane region" description="Helical" evidence="7">
    <location>
        <begin position="326"/>
        <end position="350"/>
    </location>
</feature>
<keyword evidence="3" id="KW-0813">Transport</keyword>
<feature type="transmembrane region" description="Helical" evidence="7">
    <location>
        <begin position="362"/>
        <end position="380"/>
    </location>
</feature>
<dbReference type="InterPro" id="IPR020846">
    <property type="entry name" value="MFS_dom"/>
</dbReference>
<evidence type="ECO:0000313" key="10">
    <source>
        <dbReference type="Proteomes" id="UP000197153"/>
    </source>
</evidence>
<dbReference type="CDD" id="cd17316">
    <property type="entry name" value="MFS_SV2_like"/>
    <property type="match status" value="1"/>
</dbReference>
<dbReference type="Proteomes" id="UP000197153">
    <property type="component" value="Chromosome 3"/>
</dbReference>
<feature type="transmembrane region" description="Helical" evidence="7">
    <location>
        <begin position="487"/>
        <end position="508"/>
    </location>
</feature>
<dbReference type="EMBL" id="CP022112">
    <property type="protein sequence ID" value="ASG23692.1"/>
    <property type="molecule type" value="Genomic_DNA"/>
</dbReference>
<evidence type="ECO:0000256" key="5">
    <source>
        <dbReference type="ARBA" id="ARBA00022989"/>
    </source>
</evidence>
<feature type="transmembrane region" description="Helical" evidence="7">
    <location>
        <begin position="205"/>
        <end position="227"/>
    </location>
</feature>
<evidence type="ECO:0000256" key="1">
    <source>
        <dbReference type="ARBA" id="ARBA00004141"/>
    </source>
</evidence>
<reference evidence="9 10" key="1">
    <citation type="submission" date="2017-06" db="EMBL/GenBank/DDBJ databases">
        <title>Complete genome sequence of Nitrospirillum amazonense strain CBAmC, an endophytic nitrogen-fixing and plant growth-promoting bacterium, isolated from sugarcane.</title>
        <authorList>
            <person name="Schwab S."/>
            <person name="dos Santos Teixeira K.R."/>
            <person name="Simoes Araujo J.L."/>
            <person name="Soares Vidal M."/>
            <person name="Borges de Freitas H.R."/>
            <person name="Rivello Crivelaro A.L."/>
            <person name="Bueno de Camargo Nunes A."/>
            <person name="dos Santos C.M."/>
            <person name="Palmeira da Silva Rosa D."/>
            <person name="da Silva Padilha D."/>
            <person name="da Silva E."/>
            <person name="Araujo Terra L."/>
            <person name="Soares Mendes V."/>
            <person name="Farinelli L."/>
            <person name="Magalhaes Cruz L."/>
            <person name="Baldani J.I."/>
        </authorList>
    </citation>
    <scope>NUCLEOTIDE SEQUENCE [LARGE SCALE GENOMIC DNA]</scope>
    <source>
        <strain evidence="9 10">CBAmC</strain>
    </source>
</reference>
<dbReference type="Pfam" id="PF00083">
    <property type="entry name" value="Sugar_tr"/>
    <property type="match status" value="1"/>
</dbReference>
<dbReference type="InterPro" id="IPR005828">
    <property type="entry name" value="MFS_sugar_transport-like"/>
</dbReference>
<feature type="transmembrane region" description="Helical" evidence="7">
    <location>
        <begin position="172"/>
        <end position="193"/>
    </location>
</feature>
<feature type="transmembrane region" description="Helical" evidence="7">
    <location>
        <begin position="78"/>
        <end position="103"/>
    </location>
</feature>
<dbReference type="GO" id="GO:0016020">
    <property type="term" value="C:membrane"/>
    <property type="evidence" value="ECO:0007669"/>
    <property type="project" value="UniProtKB-SubCell"/>
</dbReference>
<feature type="transmembrane region" description="Helical" evidence="7">
    <location>
        <begin position="423"/>
        <end position="441"/>
    </location>
</feature>
<accession>A0A248JYA7</accession>
<dbReference type="PANTHER" id="PTHR23511">
    <property type="entry name" value="SYNAPTIC VESICLE GLYCOPROTEIN 2"/>
    <property type="match status" value="1"/>
</dbReference>
<keyword evidence="10" id="KW-1185">Reference proteome</keyword>
<dbReference type="AlphaFoldDB" id="A0A248JYA7"/>
<keyword evidence="5 7" id="KW-1133">Transmembrane helix</keyword>
<organism evidence="9 10">
    <name type="scientific">Nitrospirillum viridazoti CBAmc</name>
    <dbReference type="NCBI Taxonomy" id="1441467"/>
    <lineage>
        <taxon>Bacteria</taxon>
        <taxon>Pseudomonadati</taxon>
        <taxon>Pseudomonadota</taxon>
        <taxon>Alphaproteobacteria</taxon>
        <taxon>Rhodospirillales</taxon>
        <taxon>Azospirillaceae</taxon>
        <taxon>Nitrospirillum</taxon>
        <taxon>Nitrospirillum viridazoti</taxon>
    </lineage>
</organism>
<comment type="similarity">
    <text evidence="2">Belongs to the major facilitator superfamily. Sugar transporter (TC 2.A.1.1) family.</text>
</comment>
<dbReference type="Gene3D" id="1.20.1250.20">
    <property type="entry name" value="MFS general substrate transporter like domains"/>
    <property type="match status" value="1"/>
</dbReference>
<keyword evidence="6 7" id="KW-0472">Membrane</keyword>
<evidence type="ECO:0000259" key="8">
    <source>
        <dbReference type="PROSITE" id="PS50850"/>
    </source>
</evidence>
<feature type="transmembrane region" description="Helical" evidence="7">
    <location>
        <begin position="392"/>
        <end position="411"/>
    </location>
</feature>
<keyword evidence="4 7" id="KW-0812">Transmembrane</keyword>